<proteinExistence type="predicted"/>
<dbReference type="SMART" id="SM00138">
    <property type="entry name" value="MeTrc"/>
    <property type="match status" value="1"/>
</dbReference>
<dbReference type="AlphaFoldDB" id="A0AAU8A4V9"/>
<evidence type="ECO:0000313" key="7">
    <source>
        <dbReference type="EMBL" id="XCC58411.1"/>
    </source>
</evidence>
<dbReference type="PANTHER" id="PTHR24422:SF21">
    <property type="entry name" value="CHEMOTAXIS PROTEIN METHYLTRANSFERASE 1"/>
    <property type="match status" value="1"/>
</dbReference>
<dbReference type="PRINTS" id="PR00996">
    <property type="entry name" value="CHERMTFRASE"/>
</dbReference>
<comment type="catalytic activity">
    <reaction evidence="1">
        <text>L-glutamyl-[protein] + S-adenosyl-L-methionine = [protein]-L-glutamate 5-O-methyl ester + S-adenosyl-L-homocysteine</text>
        <dbReference type="Rhea" id="RHEA:24452"/>
        <dbReference type="Rhea" id="RHEA-COMP:10208"/>
        <dbReference type="Rhea" id="RHEA-COMP:10311"/>
        <dbReference type="ChEBI" id="CHEBI:29973"/>
        <dbReference type="ChEBI" id="CHEBI:57856"/>
        <dbReference type="ChEBI" id="CHEBI:59789"/>
        <dbReference type="ChEBI" id="CHEBI:82795"/>
        <dbReference type="EC" id="2.1.1.80"/>
    </reaction>
</comment>
<sequence>MSKEYLPQFYAMLEEHIGISLDDTKQYLIESRLLPLSQKDGHPNVYSFIKELVKEPVGSLHWQAFEALTTNETSFFRDRHVFDGLQKHILPMLIASRKKEKTLYIWSSAVSAGQEAYSIAMLIRENFSELHDWSILIQATDISESILDKARAGIYSSSEVKRGLDQQYLDKYFHKKGEVYQIHPSIRTMVNFLPHNLVGSWPFYPKFDLIMLRNVLIYFNQDAKNKVLEKMHKQLHGQNGVLILGASESIYMNSLYKTVPLEKISYYQVN</sequence>
<evidence type="ECO:0000256" key="4">
    <source>
        <dbReference type="ARBA" id="ARBA00022679"/>
    </source>
</evidence>
<name>A0AAU8A4V9_9BURK</name>
<organism evidence="7">
    <name type="scientific">Polynucleobacter sp. UK-FUSCHL-C3</name>
    <dbReference type="NCBI Taxonomy" id="2955208"/>
    <lineage>
        <taxon>Bacteria</taxon>
        <taxon>Pseudomonadati</taxon>
        <taxon>Pseudomonadota</taxon>
        <taxon>Betaproteobacteria</taxon>
        <taxon>Burkholderiales</taxon>
        <taxon>Burkholderiaceae</taxon>
        <taxon>Polynucleobacter</taxon>
    </lineage>
</organism>
<gene>
    <name evidence="7" type="ORF">NKE59_03725</name>
</gene>
<reference evidence="7" key="1">
    <citation type="submission" date="2022-06" db="EMBL/GenBank/DDBJ databases">
        <title>New Polynucleobacter species.</title>
        <authorList>
            <person name="Hahn M.W."/>
        </authorList>
    </citation>
    <scope>NUCLEOTIDE SEQUENCE</scope>
    <source>
        <strain evidence="7">UK-FUSCHL-C3</strain>
    </source>
</reference>
<dbReference type="PANTHER" id="PTHR24422">
    <property type="entry name" value="CHEMOTAXIS PROTEIN METHYLTRANSFERASE"/>
    <property type="match status" value="1"/>
</dbReference>
<protein>
    <recommendedName>
        <fullName evidence="2">protein-glutamate O-methyltransferase</fullName>
        <ecNumber evidence="2">2.1.1.80</ecNumber>
    </recommendedName>
</protein>
<dbReference type="EC" id="2.1.1.80" evidence="2"/>
<dbReference type="InterPro" id="IPR029063">
    <property type="entry name" value="SAM-dependent_MTases_sf"/>
</dbReference>
<dbReference type="PROSITE" id="PS50123">
    <property type="entry name" value="CHER"/>
    <property type="match status" value="1"/>
</dbReference>
<dbReference type="InterPro" id="IPR022642">
    <property type="entry name" value="CheR_C"/>
</dbReference>
<dbReference type="GO" id="GO:0008983">
    <property type="term" value="F:protein-glutamate O-methyltransferase activity"/>
    <property type="evidence" value="ECO:0007669"/>
    <property type="project" value="UniProtKB-EC"/>
</dbReference>
<dbReference type="InterPro" id="IPR036804">
    <property type="entry name" value="CheR_N_sf"/>
</dbReference>
<dbReference type="EMBL" id="CP099959">
    <property type="protein sequence ID" value="XCC58411.1"/>
    <property type="molecule type" value="Genomic_DNA"/>
</dbReference>
<evidence type="ECO:0000256" key="2">
    <source>
        <dbReference type="ARBA" id="ARBA00012534"/>
    </source>
</evidence>
<dbReference type="GO" id="GO:0032259">
    <property type="term" value="P:methylation"/>
    <property type="evidence" value="ECO:0007669"/>
    <property type="project" value="UniProtKB-KW"/>
</dbReference>
<evidence type="ECO:0000256" key="1">
    <source>
        <dbReference type="ARBA" id="ARBA00001541"/>
    </source>
</evidence>
<feature type="domain" description="CheR-type methyltransferase" evidence="6">
    <location>
        <begin position="1"/>
        <end position="270"/>
    </location>
</feature>
<dbReference type="SUPFAM" id="SSF47757">
    <property type="entry name" value="Chemotaxis receptor methyltransferase CheR, N-terminal domain"/>
    <property type="match status" value="1"/>
</dbReference>
<dbReference type="Gene3D" id="1.10.155.10">
    <property type="entry name" value="Chemotaxis receptor methyltransferase CheR, N-terminal domain"/>
    <property type="match status" value="1"/>
</dbReference>
<keyword evidence="3" id="KW-0489">Methyltransferase</keyword>
<evidence type="ECO:0000256" key="3">
    <source>
        <dbReference type="ARBA" id="ARBA00022603"/>
    </source>
</evidence>
<dbReference type="InterPro" id="IPR050903">
    <property type="entry name" value="Bact_Chemotaxis_MeTrfase"/>
</dbReference>
<evidence type="ECO:0000256" key="5">
    <source>
        <dbReference type="ARBA" id="ARBA00022691"/>
    </source>
</evidence>
<keyword evidence="4" id="KW-0808">Transferase</keyword>
<dbReference type="InterPro" id="IPR000780">
    <property type="entry name" value="CheR_MeTrfase"/>
</dbReference>
<keyword evidence="5" id="KW-0949">S-adenosyl-L-methionine</keyword>
<accession>A0AAU8A4V9</accession>
<dbReference type="Gene3D" id="3.40.50.150">
    <property type="entry name" value="Vaccinia Virus protein VP39"/>
    <property type="match status" value="1"/>
</dbReference>
<dbReference type="SUPFAM" id="SSF53335">
    <property type="entry name" value="S-adenosyl-L-methionine-dependent methyltransferases"/>
    <property type="match status" value="1"/>
</dbReference>
<dbReference type="Pfam" id="PF01739">
    <property type="entry name" value="CheR"/>
    <property type="match status" value="1"/>
</dbReference>
<evidence type="ECO:0000259" key="6">
    <source>
        <dbReference type="PROSITE" id="PS50123"/>
    </source>
</evidence>
<dbReference type="RefSeq" id="WP_353439639.1">
    <property type="nucleotide sequence ID" value="NZ_CP099959.1"/>
</dbReference>